<dbReference type="PROSITE" id="PS51379">
    <property type="entry name" value="4FE4S_FER_2"/>
    <property type="match status" value="1"/>
</dbReference>
<dbReference type="PANTHER" id="PTHR42827">
    <property type="entry name" value="IRON-SULFUR CLUSTER-BINDING PROTEIN-RELATED"/>
    <property type="match status" value="1"/>
</dbReference>
<name>A0A381V3V0_9ZZZZ</name>
<evidence type="ECO:0000259" key="1">
    <source>
        <dbReference type="PROSITE" id="PS51379"/>
    </source>
</evidence>
<dbReference type="PANTHER" id="PTHR42827:SF1">
    <property type="entry name" value="IRON-SULFUR CLUSTER-BINDING PROTEIN"/>
    <property type="match status" value="1"/>
</dbReference>
<dbReference type="Gene3D" id="1.10.1060.10">
    <property type="entry name" value="Alpha-helical ferredoxin"/>
    <property type="match status" value="1"/>
</dbReference>
<dbReference type="AlphaFoldDB" id="A0A381V3V0"/>
<evidence type="ECO:0000313" key="2">
    <source>
        <dbReference type="EMBL" id="SVA34327.1"/>
    </source>
</evidence>
<dbReference type="GO" id="GO:0051536">
    <property type="term" value="F:iron-sulfur cluster binding"/>
    <property type="evidence" value="ECO:0007669"/>
    <property type="project" value="InterPro"/>
</dbReference>
<dbReference type="InterPro" id="IPR009051">
    <property type="entry name" value="Helical_ferredxn"/>
</dbReference>
<organism evidence="2">
    <name type="scientific">marine metagenome</name>
    <dbReference type="NCBI Taxonomy" id="408172"/>
    <lineage>
        <taxon>unclassified sequences</taxon>
        <taxon>metagenomes</taxon>
        <taxon>ecological metagenomes</taxon>
    </lineage>
</organism>
<dbReference type="SUPFAM" id="SSF46548">
    <property type="entry name" value="alpha-helical ferredoxin"/>
    <property type="match status" value="1"/>
</dbReference>
<accession>A0A381V3V0</accession>
<dbReference type="InterPro" id="IPR017896">
    <property type="entry name" value="4Fe4S_Fe-S-bd"/>
</dbReference>
<gene>
    <name evidence="2" type="ORF">METZ01_LOCUS87181</name>
</gene>
<protein>
    <recommendedName>
        <fullName evidence="1">4Fe-4S ferredoxin-type domain-containing protein</fullName>
    </recommendedName>
</protein>
<sequence length="326" mass="36134">MVAVFQSPISAVEVKAQAISLGADLVGVADAQAMNDHPPYASDPKRPSDISDYDADRVIVLARRINLGTSRIAKWDERHKYYNDELTITALEETALELVLWLEKHGYPALIVPPTHVDPWRYDGNPDQHLAPLLSLDHAAVEAGLGTLGLNLQLLTPEYGPRVMLSAVLTSAPIEPDKRMERALCHGPKCGRCLSSCPGDVIGQWERDWPACDKYRNPHGFKQLTDFLGEVIDTTDTQIQKEMIRSEDSFNLWQSILRGAGAVTGCRRCQDVCPVGLDYESLLKDALDLIPEDSAEKQSSLARMLEAVTAGDYENQSRWIGKLDEN</sequence>
<proteinExistence type="predicted"/>
<reference evidence="2" key="1">
    <citation type="submission" date="2018-05" db="EMBL/GenBank/DDBJ databases">
        <authorList>
            <person name="Lanie J.A."/>
            <person name="Ng W.-L."/>
            <person name="Kazmierczak K.M."/>
            <person name="Andrzejewski T.M."/>
            <person name="Davidsen T.M."/>
            <person name="Wayne K.J."/>
            <person name="Tettelin H."/>
            <person name="Glass J.I."/>
            <person name="Rusch D."/>
            <person name="Podicherti R."/>
            <person name="Tsui H.-C.T."/>
            <person name="Winkler M.E."/>
        </authorList>
    </citation>
    <scope>NUCLEOTIDE SEQUENCE</scope>
</reference>
<feature type="domain" description="4Fe-4S ferredoxin-type" evidence="1">
    <location>
        <begin position="176"/>
        <end position="208"/>
    </location>
</feature>
<dbReference type="EMBL" id="UINC01007627">
    <property type="protein sequence ID" value="SVA34327.1"/>
    <property type="molecule type" value="Genomic_DNA"/>
</dbReference>